<organism evidence="1 2">
    <name type="scientific">Vibrio owensii</name>
    <dbReference type="NCBI Taxonomy" id="696485"/>
    <lineage>
        <taxon>Bacteria</taxon>
        <taxon>Pseudomonadati</taxon>
        <taxon>Pseudomonadota</taxon>
        <taxon>Gammaproteobacteria</taxon>
        <taxon>Vibrionales</taxon>
        <taxon>Vibrionaceae</taxon>
        <taxon>Vibrio</taxon>
    </lineage>
</organism>
<dbReference type="Proteomes" id="UP001295420">
    <property type="component" value="Unassembled WGS sequence"/>
</dbReference>
<comment type="caution">
    <text evidence="1">The sequence shown here is derived from an EMBL/GenBank/DDBJ whole genome shotgun (WGS) entry which is preliminary data.</text>
</comment>
<sequence>MKELVRLCSMYNNELKNLWKSIVDHLSINVFDTNKDDTWTF</sequence>
<dbReference type="AlphaFoldDB" id="A0AAU9PZK2"/>
<evidence type="ECO:0000313" key="2">
    <source>
        <dbReference type="Proteomes" id="UP001295420"/>
    </source>
</evidence>
<reference evidence="1" key="1">
    <citation type="submission" date="2022-01" db="EMBL/GenBank/DDBJ databases">
        <authorList>
            <person name="Lagorce A."/>
        </authorList>
    </citation>
    <scope>NUCLEOTIDE SEQUENCE</scope>
    <source>
        <strain evidence="1">Th15_F1_D04</strain>
    </source>
</reference>
<gene>
    <name evidence="1" type="ORF">THF1D04_11066</name>
</gene>
<dbReference type="EMBL" id="CAKMTQ010000001">
    <property type="protein sequence ID" value="CAH1521663.1"/>
    <property type="molecule type" value="Genomic_DNA"/>
</dbReference>
<evidence type="ECO:0000313" key="1">
    <source>
        <dbReference type="EMBL" id="CAH1521663.1"/>
    </source>
</evidence>
<proteinExistence type="predicted"/>
<accession>A0AAU9PZK2</accession>
<name>A0AAU9PZK2_9VIBR</name>
<protein>
    <submittedName>
        <fullName evidence="1">Uncharacterized protein</fullName>
    </submittedName>
</protein>